<evidence type="ECO:0000256" key="1">
    <source>
        <dbReference type="ARBA" id="ARBA00022729"/>
    </source>
</evidence>
<gene>
    <name evidence="2" type="ORF">QE404_001312</name>
</gene>
<reference evidence="2 3" key="1">
    <citation type="submission" date="2023-07" db="EMBL/GenBank/DDBJ databases">
        <title>Functional and genomic diversity of the sorghum phyllosphere microbiome.</title>
        <authorList>
            <person name="Shade A."/>
        </authorList>
    </citation>
    <scope>NUCLEOTIDE SEQUENCE [LARGE SCALE GENOMIC DNA]</scope>
    <source>
        <strain evidence="2 3">SORGH_AS_1064</strain>
    </source>
</reference>
<evidence type="ECO:0000313" key="2">
    <source>
        <dbReference type="EMBL" id="MDQ1096165.1"/>
    </source>
</evidence>
<dbReference type="Pfam" id="PF03767">
    <property type="entry name" value="Acid_phosphat_B"/>
    <property type="match status" value="1"/>
</dbReference>
<protein>
    <submittedName>
        <fullName evidence="2">5'-nucleotidase (Lipoprotein e(P4) family)</fullName>
    </submittedName>
</protein>
<dbReference type="EMBL" id="JAUTAL010000001">
    <property type="protein sequence ID" value="MDQ1096165.1"/>
    <property type="molecule type" value="Genomic_DNA"/>
</dbReference>
<dbReference type="PANTHER" id="PTHR31284">
    <property type="entry name" value="ACID PHOSPHATASE-LIKE PROTEIN"/>
    <property type="match status" value="1"/>
</dbReference>
<accession>A0ABU0TGH4</accession>
<dbReference type="SFLD" id="SFLDG01125">
    <property type="entry name" value="C1.1:_Acid_Phosphatase_Like"/>
    <property type="match status" value="1"/>
</dbReference>
<comment type="caution">
    <text evidence="2">The sequence shown here is derived from an EMBL/GenBank/DDBJ whole genome shotgun (WGS) entry which is preliminary data.</text>
</comment>
<dbReference type="InterPro" id="IPR006423">
    <property type="entry name" value="Lipo_e_P4"/>
</dbReference>
<dbReference type="Gene3D" id="3.40.50.1000">
    <property type="entry name" value="HAD superfamily/HAD-like"/>
    <property type="match status" value="1"/>
</dbReference>
<organism evidence="2 3">
    <name type="scientific">Chryseobacterium camelliae</name>
    <dbReference type="NCBI Taxonomy" id="1265445"/>
    <lineage>
        <taxon>Bacteria</taxon>
        <taxon>Pseudomonadati</taxon>
        <taxon>Bacteroidota</taxon>
        <taxon>Flavobacteriia</taxon>
        <taxon>Flavobacteriales</taxon>
        <taxon>Weeksellaceae</taxon>
        <taxon>Chryseobacterium group</taxon>
        <taxon>Chryseobacterium</taxon>
    </lineage>
</organism>
<dbReference type="InterPro" id="IPR005519">
    <property type="entry name" value="Acid_phosphat_B-like"/>
</dbReference>
<sequence>MRLIQKSSIPVLIGTVKSSNLFALTIRLTINSESFLFLSGSKNIHNQKIFALKSNYPKFAYYFIPMKNLTFIIAGSLFALTSCKTATPVSKASIQDTPYQNLGLHGKIYSAFYQQRAAEYEALCLQAYNIAKLRLDEALARKSDKPLAIVSDIDETFLDNSYYAVERSKIGKGYDQATWEEWTAKGNATPLTGSQEFYQYAAGKGVQVFYVTNRKEQERAGTVKNLKKYNFPLQSDSNLILRTKESSKENRRKDIAKDYNIVLLLGDNLADFSSLFDNKSEAERSAAVKSSADDFGKRFIMIPNVGYGDWESSFYHYKYDYTNQQKDSMMYNAVKANP</sequence>
<name>A0ABU0TGH4_9FLAO</name>
<dbReference type="Proteomes" id="UP001225072">
    <property type="component" value="Unassembled WGS sequence"/>
</dbReference>
<evidence type="ECO:0000313" key="3">
    <source>
        <dbReference type="Proteomes" id="UP001225072"/>
    </source>
</evidence>
<dbReference type="InterPro" id="IPR023214">
    <property type="entry name" value="HAD_sf"/>
</dbReference>
<keyword evidence="1" id="KW-0732">Signal</keyword>
<dbReference type="PANTHER" id="PTHR31284:SF10">
    <property type="entry name" value="ACID PHOSPHATASE-LIKE PROTEIN"/>
    <property type="match status" value="1"/>
</dbReference>
<dbReference type="SUPFAM" id="SSF56784">
    <property type="entry name" value="HAD-like"/>
    <property type="match status" value="1"/>
</dbReference>
<dbReference type="NCBIfam" id="TIGR01533">
    <property type="entry name" value="lipo_e_P4"/>
    <property type="match status" value="1"/>
</dbReference>
<dbReference type="CDD" id="cd07534">
    <property type="entry name" value="HAD_CAP"/>
    <property type="match status" value="1"/>
</dbReference>
<dbReference type="SFLD" id="SFLDS00003">
    <property type="entry name" value="Haloacid_Dehalogenase"/>
    <property type="match status" value="1"/>
</dbReference>
<keyword evidence="3" id="KW-1185">Reference proteome</keyword>
<proteinExistence type="predicted"/>
<dbReference type="InterPro" id="IPR036412">
    <property type="entry name" value="HAD-like_sf"/>
</dbReference>